<sequence length="1171" mass="133759">MKQGRDESLKLFMDRFNRTARQVRNADQRLVVSALTTALRPGPFCDYLHAEEPQSMDELQNKLASFIRIEEGRAHQRGREEGEPVHRPARVRAGPQSGGNDRRGGYRNKDHNQMKQYIHHTPLNAPRARVLEEALRVDLVLQVVQIPTPRGADESKYCRYHQNRGHTTEDCHTLKDKLESLVQAGHLQKFVHRGRVSSRAERPSTRQESRKRTRPRIDRSRSRSADRTVRGVINTISGGFAGGGSTSAARKRHLRNLHSAHRTDTSKRSMPTITFSDDDFHAPDLEQDDPMVITAMIVRYRVGKVLIDQGSSANILYWKTFKQMDISEDAILPFNEQIVGFAGERVDTKGYVDLRTSLGADKDAKEMKVRFLLVEADTSYNVLLGRPCLNMFGAIVSTLHLTLKYPADNGKIATVRADQKMARECYAVGLKVKPRITNFPGSRSEVAMMELDPRTQFDDRVEPLGDTRPFVIGQQEDQCTTLGRNLTTDQATLIEALLLKNKDLFAWQAADMPGIHPDIISHKLSLFRDARPVAQRKRRLGNEKRRAVEEEVAKLLEDGFIREVKYTTWLSNVVMVRKPNRKWRMCTDFTNLNKACPKDTYPLPSIDGLVDGVSGYEILSFLDAYSGYNQIPMYQPDWDKTAFIAERSNYCYEVMSFSLKNAGATYQRLMDKVFQHQIGRCMEVYVDDMVVRSRSVEEHLRDLAEVLDQVRKFGMWLNPLKCTFGVSAGKLLGFMLTSRGIEANPDKCRAILDMRSPSSLKEVQWLVGRLTSLSRFIPKLADRIQPILKLMKKQKQVEWDNRCEAAFEEVKHILTNPPVMRRPDYGCDLHLFLAVGEEAVSAALVQEVPEFRPIYFISRVLKEPETRYQQLIKIVLALVIATRRLRPYLQGNQVIVRTDYPISKILHKPDLAGRMIGWSIELSEFGLRYEPRGSVKGQHLADFVAELPGRPSHCCSWVFNNQAEYEALIAGLELARDLGVKVLCCKTDSQLVAGHMNGIFQIKDDQLLKYFHKAKQLLAYFDSIEVNHIPRCENQRVDRLSKLSTGKEKGQLASLVRQIVFKPTVECLQVYSTAERDDWRREIVLLIQQQEAGATLQSEELKQVARYIMVGEELYRRGYVTPMLKCISKDESDYVMRELHEGICGRHGGGRSLRARALRAGFYWPTLEKDC</sequence>
<evidence type="ECO:0000256" key="6">
    <source>
        <dbReference type="ARBA" id="ARBA00023268"/>
    </source>
</evidence>
<dbReference type="Gene3D" id="1.10.340.70">
    <property type="match status" value="1"/>
</dbReference>
<feature type="compositionally biased region" description="Basic and acidic residues" evidence="7">
    <location>
        <begin position="73"/>
        <end position="86"/>
    </location>
</feature>
<dbReference type="InterPro" id="IPR043502">
    <property type="entry name" value="DNA/RNA_pol_sf"/>
</dbReference>
<dbReference type="CDD" id="cd01647">
    <property type="entry name" value="RT_LTR"/>
    <property type="match status" value="1"/>
</dbReference>
<evidence type="ECO:0000256" key="4">
    <source>
        <dbReference type="ARBA" id="ARBA00022759"/>
    </source>
</evidence>
<feature type="domain" description="Reverse transcriptase/retrotransposon-derived protein RNase H-like" evidence="10">
    <location>
        <begin position="799"/>
        <end position="896"/>
    </location>
</feature>
<feature type="domain" description="Reverse transcriptase" evidence="8">
    <location>
        <begin position="576"/>
        <end position="735"/>
    </location>
</feature>
<dbReference type="CDD" id="cd00303">
    <property type="entry name" value="retropepsin_like"/>
    <property type="match status" value="1"/>
</dbReference>
<keyword evidence="4" id="KW-0378">Hydrolase</keyword>
<dbReference type="Gene3D" id="3.30.420.10">
    <property type="entry name" value="Ribonuclease H-like superfamily/Ribonuclease H"/>
    <property type="match status" value="1"/>
</dbReference>
<gene>
    <name evidence="12" type="primary">LOC106763301</name>
</gene>
<dbReference type="InterPro" id="IPR012337">
    <property type="entry name" value="RNaseH-like_sf"/>
</dbReference>
<organism evidence="11 12">
    <name type="scientific">Vigna radiata var. radiata</name>
    <name type="common">Mung bean</name>
    <name type="synonym">Phaseolus aureus</name>
    <dbReference type="NCBI Taxonomy" id="3916"/>
    <lineage>
        <taxon>Eukaryota</taxon>
        <taxon>Viridiplantae</taxon>
        <taxon>Streptophyta</taxon>
        <taxon>Embryophyta</taxon>
        <taxon>Tracheophyta</taxon>
        <taxon>Spermatophyta</taxon>
        <taxon>Magnoliopsida</taxon>
        <taxon>eudicotyledons</taxon>
        <taxon>Gunneridae</taxon>
        <taxon>Pentapetalae</taxon>
        <taxon>rosids</taxon>
        <taxon>fabids</taxon>
        <taxon>Fabales</taxon>
        <taxon>Fabaceae</taxon>
        <taxon>Papilionoideae</taxon>
        <taxon>50 kb inversion clade</taxon>
        <taxon>NPAAA clade</taxon>
        <taxon>indigoferoid/millettioid clade</taxon>
        <taxon>Phaseoleae</taxon>
        <taxon>Vigna</taxon>
    </lineage>
</organism>
<dbReference type="STRING" id="3916.A0A1S3UAJ3"/>
<keyword evidence="2" id="KW-0548">Nucleotidyltransferase</keyword>
<dbReference type="GO" id="GO:0004523">
    <property type="term" value="F:RNA-DNA hybrid ribonuclease activity"/>
    <property type="evidence" value="ECO:0007669"/>
    <property type="project" value="InterPro"/>
</dbReference>
<accession>A0A1S3UAJ3</accession>
<evidence type="ECO:0000256" key="5">
    <source>
        <dbReference type="ARBA" id="ARBA00023172"/>
    </source>
</evidence>
<dbReference type="RefSeq" id="XP_014502989.1">
    <property type="nucleotide sequence ID" value="XM_014647503.1"/>
</dbReference>
<feature type="compositionally biased region" description="Basic and acidic residues" evidence="7">
    <location>
        <begin position="198"/>
        <end position="228"/>
    </location>
</feature>
<dbReference type="Gene3D" id="2.40.70.10">
    <property type="entry name" value="Acid Proteases"/>
    <property type="match status" value="1"/>
</dbReference>
<dbReference type="InterPro" id="IPR021109">
    <property type="entry name" value="Peptidase_aspartic_dom_sf"/>
</dbReference>
<dbReference type="OrthoDB" id="852252at2759"/>
<evidence type="ECO:0000259" key="10">
    <source>
        <dbReference type="Pfam" id="PF17919"/>
    </source>
</evidence>
<dbReference type="SUPFAM" id="SSF56672">
    <property type="entry name" value="DNA/RNA polymerases"/>
    <property type="match status" value="1"/>
</dbReference>
<name>A0A1S3UAJ3_VIGRR</name>
<dbReference type="Proteomes" id="UP000087766">
    <property type="component" value="Chromosome 6"/>
</dbReference>
<protein>
    <submittedName>
        <fullName evidence="12">Uncharacterized protein LOC106763301</fullName>
    </submittedName>
</protein>
<dbReference type="InterPro" id="IPR050951">
    <property type="entry name" value="Retrovirus_Pol_polyprotein"/>
</dbReference>
<evidence type="ECO:0000256" key="3">
    <source>
        <dbReference type="ARBA" id="ARBA00022722"/>
    </source>
</evidence>
<evidence type="ECO:0000313" key="11">
    <source>
        <dbReference type="Proteomes" id="UP000087766"/>
    </source>
</evidence>
<reference evidence="11" key="1">
    <citation type="journal article" date="2014" name="Nat. Commun.">
        <title>Genome sequence of mungbean and insights into evolution within Vigna species.</title>
        <authorList>
            <person name="Kang Y.J."/>
            <person name="Kim S.K."/>
            <person name="Kim M.Y."/>
            <person name="Lestari P."/>
            <person name="Kim K.H."/>
            <person name="Ha B.K."/>
            <person name="Jun T.H."/>
            <person name="Hwang W.J."/>
            <person name="Lee T."/>
            <person name="Lee J."/>
            <person name="Shim S."/>
            <person name="Yoon M.Y."/>
            <person name="Jang Y.E."/>
            <person name="Han K.S."/>
            <person name="Taeprayoon P."/>
            <person name="Yoon N."/>
            <person name="Somta P."/>
            <person name="Tanya P."/>
            <person name="Kim K.S."/>
            <person name="Gwag J.G."/>
            <person name="Moon J.K."/>
            <person name="Lee Y.H."/>
            <person name="Park B.S."/>
            <person name="Bombarely A."/>
            <person name="Doyle J.J."/>
            <person name="Jackson S.A."/>
            <person name="Schafleitner R."/>
            <person name="Srinives P."/>
            <person name="Varshney R.K."/>
            <person name="Lee S.H."/>
        </authorList>
    </citation>
    <scope>NUCLEOTIDE SEQUENCE [LARGE SCALE GENOMIC DNA]</scope>
    <source>
        <strain evidence="11">cv. VC1973A</strain>
    </source>
</reference>
<dbReference type="InterPro" id="IPR036397">
    <property type="entry name" value="RNaseH_sf"/>
</dbReference>
<keyword evidence="6" id="KW-0511">Multifunctional enzyme</keyword>
<evidence type="ECO:0000256" key="2">
    <source>
        <dbReference type="ARBA" id="ARBA00022695"/>
    </source>
</evidence>
<dbReference type="Pfam" id="PF00078">
    <property type="entry name" value="RVT_1"/>
    <property type="match status" value="1"/>
</dbReference>
<feature type="compositionally biased region" description="Basic and acidic residues" evidence="7">
    <location>
        <begin position="100"/>
        <end position="109"/>
    </location>
</feature>
<dbReference type="GeneID" id="106763301"/>
<dbReference type="SUPFAM" id="SSF53098">
    <property type="entry name" value="Ribonuclease H-like"/>
    <property type="match status" value="1"/>
</dbReference>
<dbReference type="InterPro" id="IPR002156">
    <property type="entry name" value="RNaseH_domain"/>
</dbReference>
<dbReference type="InterPro" id="IPR043128">
    <property type="entry name" value="Rev_trsase/Diguanyl_cyclase"/>
</dbReference>
<proteinExistence type="predicted"/>
<keyword evidence="5" id="KW-0233">DNA recombination</keyword>
<dbReference type="Pfam" id="PF17919">
    <property type="entry name" value="RT_RNaseH_2"/>
    <property type="match status" value="1"/>
</dbReference>
<reference evidence="12" key="2">
    <citation type="submission" date="2025-08" db="UniProtKB">
        <authorList>
            <consortium name="RefSeq"/>
        </authorList>
    </citation>
    <scope>IDENTIFICATION</scope>
    <source>
        <tissue evidence="12">Leaf</tissue>
    </source>
</reference>
<dbReference type="KEGG" id="vra:106763301"/>
<evidence type="ECO:0000313" key="12">
    <source>
        <dbReference type="RefSeq" id="XP_014502989.1"/>
    </source>
</evidence>
<evidence type="ECO:0000259" key="8">
    <source>
        <dbReference type="Pfam" id="PF00078"/>
    </source>
</evidence>
<feature type="domain" description="RNase H type-1" evidence="9">
    <location>
        <begin position="961"/>
        <end position="1042"/>
    </location>
</feature>
<keyword evidence="11" id="KW-1185">Reference proteome</keyword>
<evidence type="ECO:0000256" key="7">
    <source>
        <dbReference type="SAM" id="MobiDB-lite"/>
    </source>
</evidence>
<dbReference type="InterPro" id="IPR041577">
    <property type="entry name" value="RT_RNaseH_2"/>
</dbReference>
<evidence type="ECO:0000256" key="1">
    <source>
        <dbReference type="ARBA" id="ARBA00022679"/>
    </source>
</evidence>
<dbReference type="AlphaFoldDB" id="A0A1S3UAJ3"/>
<dbReference type="GO" id="GO:0003676">
    <property type="term" value="F:nucleic acid binding"/>
    <property type="evidence" value="ECO:0007669"/>
    <property type="project" value="InterPro"/>
</dbReference>
<dbReference type="Pfam" id="PF13456">
    <property type="entry name" value="RVT_3"/>
    <property type="match status" value="1"/>
</dbReference>
<dbReference type="CDD" id="cd09279">
    <property type="entry name" value="RNase_HI_like"/>
    <property type="match status" value="1"/>
</dbReference>
<dbReference type="GO" id="GO:0006310">
    <property type="term" value="P:DNA recombination"/>
    <property type="evidence" value="ECO:0007669"/>
    <property type="project" value="UniProtKB-KW"/>
</dbReference>
<feature type="region of interest" description="Disordered" evidence="7">
    <location>
        <begin position="73"/>
        <end position="109"/>
    </location>
</feature>
<feature type="region of interest" description="Disordered" evidence="7">
    <location>
        <begin position="189"/>
        <end position="228"/>
    </location>
</feature>
<dbReference type="InterPro" id="IPR000477">
    <property type="entry name" value="RT_dom"/>
</dbReference>
<dbReference type="Gene3D" id="3.30.70.270">
    <property type="match status" value="2"/>
</dbReference>
<dbReference type="PANTHER" id="PTHR37984:SF5">
    <property type="entry name" value="PROTEIN NYNRIN-LIKE"/>
    <property type="match status" value="1"/>
</dbReference>
<keyword evidence="1" id="KW-0808">Transferase</keyword>
<keyword evidence="3" id="KW-0540">Nuclease</keyword>
<dbReference type="PANTHER" id="PTHR37984">
    <property type="entry name" value="PROTEIN CBG26694"/>
    <property type="match status" value="1"/>
</dbReference>
<evidence type="ECO:0000259" key="9">
    <source>
        <dbReference type="Pfam" id="PF13456"/>
    </source>
</evidence>
<dbReference type="GO" id="GO:0016779">
    <property type="term" value="F:nucleotidyltransferase activity"/>
    <property type="evidence" value="ECO:0007669"/>
    <property type="project" value="UniProtKB-KW"/>
</dbReference>
<keyword evidence="4" id="KW-0255">Endonuclease</keyword>
<dbReference type="Gene3D" id="3.10.10.10">
    <property type="entry name" value="HIV Type 1 Reverse Transcriptase, subunit A, domain 1"/>
    <property type="match status" value="1"/>
</dbReference>